<protein>
    <submittedName>
        <fullName evidence="1">Uncharacterized protein</fullName>
    </submittedName>
</protein>
<dbReference type="AlphaFoldDB" id="A0A3B0LXZ5"/>
<name>A0A3B0LXZ5_9GAMM</name>
<sequence length="104" mass="11643">MPLSLTQQLLINNKEANWQAEDETIWQSYLSNDSYTTQNIVDATGALLLNIDAKGNRRRLEYDIAGILKSSWLTIENATEQIIIKSLTYSAAGQNHAKNMAMAL</sequence>
<reference evidence="1" key="1">
    <citation type="submission" date="2018-04" db="EMBL/GenBank/DDBJ databases">
        <authorList>
            <person name="Go L.Y."/>
            <person name="Mitchell J.A."/>
        </authorList>
    </citation>
    <scope>NUCLEOTIDE SEQUENCE</scope>
    <source>
        <strain evidence="1">ARTV</strain>
    </source>
</reference>
<dbReference type="EMBL" id="UFQR01000004">
    <property type="protein sequence ID" value="SSW95405.1"/>
    <property type="molecule type" value="Genomic_DNA"/>
</dbReference>
<evidence type="ECO:0000313" key="1">
    <source>
        <dbReference type="EMBL" id="SSW95405.1"/>
    </source>
</evidence>
<proteinExistence type="predicted"/>
<accession>A0A3B0LXZ5</accession>
<gene>
    <name evidence="1" type="ORF">ARTV_1264</name>
</gene>
<organism evidence="1">
    <name type="scientific">Arsenophonus endosymbiont of Trialeurodes vaporariorum</name>
    <dbReference type="NCBI Taxonomy" id="235567"/>
    <lineage>
        <taxon>Bacteria</taxon>
        <taxon>Pseudomonadati</taxon>
        <taxon>Pseudomonadota</taxon>
        <taxon>Gammaproteobacteria</taxon>
        <taxon>Enterobacterales</taxon>
        <taxon>Morganellaceae</taxon>
        <taxon>Arsenophonus</taxon>
    </lineage>
</organism>
<dbReference type="Gene3D" id="2.180.10.10">
    <property type="entry name" value="RHS repeat-associated core"/>
    <property type="match status" value="1"/>
</dbReference>